<dbReference type="InterPro" id="IPR037047">
    <property type="entry name" value="PITH_dom_sf"/>
</dbReference>
<sequence>MRIPAQGTETWEIAEWAAVQQGRFAYYAGLVHCTISSPPNRLQPKHFRVPTPGLVRPAMPLSGIPPEGHELDNSVASQLAGDIANLYSAIERDKVYGLNLSVPEDAQTIIKPWHEREGTDKWAESGVDDQVVFHVPFSQNVRLRSIFLKIGRGESAPRHLQIYANHATIVDFQDAETTRAQLDISLSQEVGVVEYPLRAAAFASVNTLSLFFSDSEGGEVSRIYYVGFKGDTRFERRDANTKLEVRAANAPDASITDRLTEKTGGQQTTAR</sequence>
<organism evidence="3 4">
    <name type="scientific">Athelia psychrophila</name>
    <dbReference type="NCBI Taxonomy" id="1759441"/>
    <lineage>
        <taxon>Eukaryota</taxon>
        <taxon>Fungi</taxon>
        <taxon>Dikarya</taxon>
        <taxon>Basidiomycota</taxon>
        <taxon>Agaricomycotina</taxon>
        <taxon>Agaricomycetes</taxon>
        <taxon>Agaricomycetidae</taxon>
        <taxon>Atheliales</taxon>
        <taxon>Atheliaceae</taxon>
        <taxon>Athelia</taxon>
    </lineage>
</organism>
<evidence type="ECO:0000313" key="3">
    <source>
        <dbReference type="EMBL" id="KZP18122.1"/>
    </source>
</evidence>
<protein>
    <submittedName>
        <fullName evidence="3">DUF1000-domain-containing protein</fullName>
    </submittedName>
</protein>
<dbReference type="Proteomes" id="UP000076532">
    <property type="component" value="Unassembled WGS sequence"/>
</dbReference>
<dbReference type="EMBL" id="KV417575">
    <property type="protein sequence ID" value="KZP18122.1"/>
    <property type="molecule type" value="Genomic_DNA"/>
</dbReference>
<evidence type="ECO:0000256" key="1">
    <source>
        <dbReference type="ARBA" id="ARBA00025788"/>
    </source>
</evidence>
<dbReference type="PANTHER" id="PTHR12175:SF1">
    <property type="entry name" value="PITH DOMAIN-CONTAINING PROTEIN 1"/>
    <property type="match status" value="1"/>
</dbReference>
<dbReference type="GO" id="GO:0005634">
    <property type="term" value="C:nucleus"/>
    <property type="evidence" value="ECO:0007669"/>
    <property type="project" value="TreeGrafter"/>
</dbReference>
<gene>
    <name evidence="3" type="ORF">FIBSPDRAFT_956500</name>
</gene>
<name>A0A166GSJ8_9AGAM</name>
<proteinExistence type="inferred from homology"/>
<evidence type="ECO:0000313" key="4">
    <source>
        <dbReference type="Proteomes" id="UP000076532"/>
    </source>
</evidence>
<feature type="domain" description="PITH" evidence="2">
    <location>
        <begin position="75"/>
        <end position="248"/>
    </location>
</feature>
<dbReference type="SUPFAM" id="SSF49785">
    <property type="entry name" value="Galactose-binding domain-like"/>
    <property type="match status" value="1"/>
</dbReference>
<dbReference type="InterPro" id="IPR010400">
    <property type="entry name" value="PITH_dom"/>
</dbReference>
<accession>A0A166GSJ8</accession>
<dbReference type="PROSITE" id="PS51532">
    <property type="entry name" value="PITH"/>
    <property type="match status" value="1"/>
</dbReference>
<dbReference type="GO" id="GO:0005737">
    <property type="term" value="C:cytoplasm"/>
    <property type="evidence" value="ECO:0007669"/>
    <property type="project" value="UniProtKB-ARBA"/>
</dbReference>
<keyword evidence="4" id="KW-1185">Reference proteome</keyword>
<dbReference type="Gene3D" id="2.60.120.470">
    <property type="entry name" value="PITH domain"/>
    <property type="match status" value="1"/>
</dbReference>
<dbReference type="Pfam" id="PF06201">
    <property type="entry name" value="PITH"/>
    <property type="match status" value="1"/>
</dbReference>
<dbReference type="OrthoDB" id="2635at2759"/>
<comment type="similarity">
    <text evidence="1">Belongs to the PITHD1 family.</text>
</comment>
<dbReference type="AlphaFoldDB" id="A0A166GSJ8"/>
<dbReference type="InterPro" id="IPR008979">
    <property type="entry name" value="Galactose-bd-like_sf"/>
</dbReference>
<dbReference type="InterPro" id="IPR045099">
    <property type="entry name" value="PITH1-like"/>
</dbReference>
<reference evidence="3 4" key="1">
    <citation type="journal article" date="2016" name="Mol. Biol. Evol.">
        <title>Comparative Genomics of Early-Diverging Mushroom-Forming Fungi Provides Insights into the Origins of Lignocellulose Decay Capabilities.</title>
        <authorList>
            <person name="Nagy L.G."/>
            <person name="Riley R."/>
            <person name="Tritt A."/>
            <person name="Adam C."/>
            <person name="Daum C."/>
            <person name="Floudas D."/>
            <person name="Sun H."/>
            <person name="Yadav J.S."/>
            <person name="Pangilinan J."/>
            <person name="Larsson K.H."/>
            <person name="Matsuura K."/>
            <person name="Barry K."/>
            <person name="Labutti K."/>
            <person name="Kuo R."/>
            <person name="Ohm R.A."/>
            <person name="Bhattacharya S.S."/>
            <person name="Shirouzu T."/>
            <person name="Yoshinaga Y."/>
            <person name="Martin F.M."/>
            <person name="Grigoriev I.V."/>
            <person name="Hibbett D.S."/>
        </authorList>
    </citation>
    <scope>NUCLEOTIDE SEQUENCE [LARGE SCALE GENOMIC DNA]</scope>
    <source>
        <strain evidence="3 4">CBS 109695</strain>
    </source>
</reference>
<dbReference type="PANTHER" id="PTHR12175">
    <property type="entry name" value="AD039 HT014 THIOREDOXIN FAMILY TRP26"/>
    <property type="match status" value="1"/>
</dbReference>
<evidence type="ECO:0000259" key="2">
    <source>
        <dbReference type="PROSITE" id="PS51532"/>
    </source>
</evidence>